<evidence type="ECO:0000313" key="2">
    <source>
        <dbReference type="Proteomes" id="UP001565474"/>
    </source>
</evidence>
<gene>
    <name evidence="1" type="ORF">ABH992_005322</name>
</gene>
<organism evidence="1 2">
    <name type="scientific">Bradyrhizobium yuanmingense</name>
    <dbReference type="NCBI Taxonomy" id="108015"/>
    <lineage>
        <taxon>Bacteria</taxon>
        <taxon>Pseudomonadati</taxon>
        <taxon>Pseudomonadota</taxon>
        <taxon>Alphaproteobacteria</taxon>
        <taxon>Hyphomicrobiales</taxon>
        <taxon>Nitrobacteraceae</taxon>
        <taxon>Bradyrhizobium</taxon>
    </lineage>
</organism>
<sequence length="52" mass="5913">MIALLSHLMFQEDIARVLARMSNLKTYHGRDIVAAQLFLKMLSFNPSRACCS</sequence>
<dbReference type="Proteomes" id="UP001565474">
    <property type="component" value="Unassembled WGS sequence"/>
</dbReference>
<name>A0ABV4GLU6_9BRAD</name>
<reference evidence="1 2" key="1">
    <citation type="submission" date="2024-07" db="EMBL/GenBank/DDBJ databases">
        <title>Genomic Encyclopedia of Type Strains, Phase V (KMG-V): Genome sequencing to study the core and pangenomes of soil and plant-associated prokaryotes.</title>
        <authorList>
            <person name="Whitman W."/>
        </authorList>
    </citation>
    <scope>NUCLEOTIDE SEQUENCE [LARGE SCALE GENOMIC DNA]</scope>
    <source>
        <strain evidence="1 2">USDA 222</strain>
    </source>
</reference>
<dbReference type="RefSeq" id="WP_157784105.1">
    <property type="nucleotide sequence ID" value="NZ_JBGBYD010000002.1"/>
</dbReference>
<dbReference type="EMBL" id="JBGBZN010000002">
    <property type="protein sequence ID" value="MEY9472923.1"/>
    <property type="molecule type" value="Genomic_DNA"/>
</dbReference>
<keyword evidence="2" id="KW-1185">Reference proteome</keyword>
<comment type="caution">
    <text evidence="1">The sequence shown here is derived from an EMBL/GenBank/DDBJ whole genome shotgun (WGS) entry which is preliminary data.</text>
</comment>
<accession>A0ABV4GLU6</accession>
<evidence type="ECO:0000313" key="1">
    <source>
        <dbReference type="EMBL" id="MEY9472923.1"/>
    </source>
</evidence>
<evidence type="ECO:0008006" key="3">
    <source>
        <dbReference type="Google" id="ProtNLM"/>
    </source>
</evidence>
<proteinExistence type="predicted"/>
<protein>
    <recommendedName>
        <fullName evidence="3">Tn3 transposase DDE domain-containing protein</fullName>
    </recommendedName>
</protein>